<gene>
    <name evidence="8" type="ORF">ING2E5A_1965</name>
</gene>
<comment type="similarity">
    <text evidence="2">Belongs to the SusD family.</text>
</comment>
<dbReference type="AlphaFoldDB" id="A0A1G4G8A2"/>
<evidence type="ECO:0000313" key="8">
    <source>
        <dbReference type="EMBL" id="SCM58781.1"/>
    </source>
</evidence>
<dbReference type="KEGG" id="pmuc:ING2E5A_1965"/>
<evidence type="ECO:0000256" key="1">
    <source>
        <dbReference type="ARBA" id="ARBA00004442"/>
    </source>
</evidence>
<dbReference type="InterPro" id="IPR012944">
    <property type="entry name" value="SusD_RagB_dom"/>
</dbReference>
<keyword evidence="3" id="KW-0732">Signal</keyword>
<accession>A0A1G4G8A2</accession>
<dbReference type="Pfam" id="PF07980">
    <property type="entry name" value="SusD_RagB"/>
    <property type="match status" value="1"/>
</dbReference>
<evidence type="ECO:0000259" key="7">
    <source>
        <dbReference type="Pfam" id="PF14322"/>
    </source>
</evidence>
<feature type="domain" description="RagB/SusD" evidence="6">
    <location>
        <begin position="357"/>
        <end position="658"/>
    </location>
</feature>
<dbReference type="SUPFAM" id="SSF48452">
    <property type="entry name" value="TPR-like"/>
    <property type="match status" value="1"/>
</dbReference>
<dbReference type="GO" id="GO:0009279">
    <property type="term" value="C:cell outer membrane"/>
    <property type="evidence" value="ECO:0007669"/>
    <property type="project" value="UniProtKB-SubCell"/>
</dbReference>
<reference evidence="8 9" key="1">
    <citation type="submission" date="2016-08" db="EMBL/GenBank/DDBJ databases">
        <authorList>
            <person name="Seilhamer J.J."/>
        </authorList>
    </citation>
    <scope>NUCLEOTIDE SEQUENCE [LARGE SCALE GENOMIC DNA]</scope>
    <source>
        <strain evidence="8">ING2-E5A</strain>
    </source>
</reference>
<dbReference type="STRING" id="1642646.ING2E5A_1965"/>
<dbReference type="Gene3D" id="1.25.40.390">
    <property type="match status" value="1"/>
</dbReference>
<dbReference type="Proteomes" id="UP000178485">
    <property type="component" value="Chromosome i"/>
</dbReference>
<evidence type="ECO:0000256" key="3">
    <source>
        <dbReference type="ARBA" id="ARBA00022729"/>
    </source>
</evidence>
<feature type="domain" description="SusD-like N-terminal" evidence="7">
    <location>
        <begin position="140"/>
        <end position="253"/>
    </location>
</feature>
<dbReference type="InterPro" id="IPR011990">
    <property type="entry name" value="TPR-like_helical_dom_sf"/>
</dbReference>
<dbReference type="InterPro" id="IPR033985">
    <property type="entry name" value="SusD-like_N"/>
</dbReference>
<keyword evidence="4" id="KW-0472">Membrane</keyword>
<dbReference type="RefSeq" id="WP_071137195.1">
    <property type="nucleotide sequence ID" value="NZ_LT608328.1"/>
</dbReference>
<keyword evidence="9" id="KW-1185">Reference proteome</keyword>
<name>A0A1G4G8A2_9BACT</name>
<dbReference type="PROSITE" id="PS51257">
    <property type="entry name" value="PROKAR_LIPOPROTEIN"/>
    <property type="match status" value="1"/>
</dbReference>
<evidence type="ECO:0000256" key="4">
    <source>
        <dbReference type="ARBA" id="ARBA00023136"/>
    </source>
</evidence>
<evidence type="ECO:0000259" key="6">
    <source>
        <dbReference type="Pfam" id="PF07980"/>
    </source>
</evidence>
<dbReference type="Pfam" id="PF14322">
    <property type="entry name" value="SusD-like_3"/>
    <property type="match status" value="1"/>
</dbReference>
<protein>
    <submittedName>
        <fullName evidence="8">Outer membrane protein</fullName>
    </submittedName>
</protein>
<proteinExistence type="inferred from homology"/>
<evidence type="ECO:0000256" key="2">
    <source>
        <dbReference type="ARBA" id="ARBA00006275"/>
    </source>
</evidence>
<keyword evidence="5" id="KW-0998">Cell outer membrane</keyword>
<dbReference type="EMBL" id="LT608328">
    <property type="protein sequence ID" value="SCM58781.1"/>
    <property type="molecule type" value="Genomic_DNA"/>
</dbReference>
<evidence type="ECO:0000313" key="9">
    <source>
        <dbReference type="Proteomes" id="UP000178485"/>
    </source>
</evidence>
<comment type="subcellular location">
    <subcellularLocation>
        <location evidence="1">Cell outer membrane</location>
    </subcellularLocation>
</comment>
<evidence type="ECO:0000256" key="5">
    <source>
        <dbReference type="ARBA" id="ARBA00023237"/>
    </source>
</evidence>
<sequence>MKSKFINHIVLSLLTLLLTVSCSDFVLGEQFLEKAPGGDITIDTIFSSKVYAERALNSAYATLRNSFPLHNSGANSGSYEHANAGNRLGWDNLDALTDIINSHCNWGGVYGIYYSGQYNAETENESHSTKLGFLPGQDVTWTGIRKAYLFIENVDKVPDMSADEKKVRKAEAKMIIACQYHELMRHFGGVPLIDLTIDSDNQESYDFSRRTLQETIDFIVGLCDEAAADLPWAVTAADDGRFTKAGAMGLKVRVLAMAASPLFNANTPYEAMSAPTAANADKLAGVDVQQMVWLGSYSQERWEMVAQACREFITENESNGNFYDLVKSETQDLEGYRKAFSDGYSARYNGEILIATGRNKRTYGEFYLGYYFGPADDVNGNTGRGYGGGAVTLNYVDKFPYINGEKASYSTWLEYNGNIGSIYENPFTGRDPRLYETVMIVGDKFRGRPAEMWIGGRERKEADHPRASTGFCVRKYLWDYNEATFHYKPANYSYLRLPEIYLTYAEALNELGKPEEAMVWLNKVRNRVGLPNMTTSLLQRLHEEGSLPQYPEANLMGNALLREEILDERAREFCFEEIRWFDIVRWKRRDIFEEDLYGIAINVESGSIDSDNLKLRFSSPQVETPRYWKNNFSPKWYLSAFPTTEINKGYGLIQNPGW</sequence>
<organism evidence="8 9">
    <name type="scientific">Petrimonas mucosa</name>
    <dbReference type="NCBI Taxonomy" id="1642646"/>
    <lineage>
        <taxon>Bacteria</taxon>
        <taxon>Pseudomonadati</taxon>
        <taxon>Bacteroidota</taxon>
        <taxon>Bacteroidia</taxon>
        <taxon>Bacteroidales</taxon>
        <taxon>Dysgonomonadaceae</taxon>
        <taxon>Petrimonas</taxon>
    </lineage>
</organism>